<comment type="similarity">
    <text evidence="1">Belongs to the eukaryotic ribosomal protein eL33 family.</text>
</comment>
<dbReference type="InterPro" id="IPR001780">
    <property type="entry name" value="Ribosomal_eL33"/>
</dbReference>
<evidence type="ECO:0000313" key="4">
    <source>
        <dbReference type="EMBL" id="GBG33631.1"/>
    </source>
</evidence>
<evidence type="ECO:0000256" key="1">
    <source>
        <dbReference type="ARBA" id="ARBA00009269"/>
    </source>
</evidence>
<dbReference type="InterPro" id="IPR038661">
    <property type="entry name" value="Ribosomal_eL33_sf"/>
</dbReference>
<gene>
    <name evidence="4" type="ORF">FCC1311_098542</name>
</gene>
<dbReference type="SUPFAM" id="SSF50447">
    <property type="entry name" value="Translation proteins"/>
    <property type="match status" value="1"/>
</dbReference>
<dbReference type="GO" id="GO:0005840">
    <property type="term" value="C:ribosome"/>
    <property type="evidence" value="ECO:0007669"/>
    <property type="project" value="UniProtKB-KW"/>
</dbReference>
<dbReference type="InParanoid" id="A0A2R5GYT5"/>
<organism evidence="4 5">
    <name type="scientific">Hondaea fermentalgiana</name>
    <dbReference type="NCBI Taxonomy" id="2315210"/>
    <lineage>
        <taxon>Eukaryota</taxon>
        <taxon>Sar</taxon>
        <taxon>Stramenopiles</taxon>
        <taxon>Bigyra</taxon>
        <taxon>Labyrinthulomycetes</taxon>
        <taxon>Thraustochytrida</taxon>
        <taxon>Thraustochytriidae</taxon>
        <taxon>Hondaea</taxon>
    </lineage>
</organism>
<dbReference type="AlphaFoldDB" id="A0A2R5GYT5"/>
<proteinExistence type="inferred from homology"/>
<dbReference type="FunCoup" id="A0A2R5GYT5">
    <property type="interactions" value="296"/>
</dbReference>
<keyword evidence="5" id="KW-1185">Reference proteome</keyword>
<dbReference type="Pfam" id="PF01247">
    <property type="entry name" value="Ribosomal_L35Ae"/>
    <property type="match status" value="1"/>
</dbReference>
<dbReference type="GO" id="GO:0003735">
    <property type="term" value="F:structural constituent of ribosome"/>
    <property type="evidence" value="ECO:0007669"/>
    <property type="project" value="InterPro"/>
</dbReference>
<dbReference type="GO" id="GO:1990904">
    <property type="term" value="C:ribonucleoprotein complex"/>
    <property type="evidence" value="ECO:0007669"/>
    <property type="project" value="UniProtKB-KW"/>
</dbReference>
<comment type="caution">
    <text evidence="4">The sequence shown here is derived from an EMBL/GenBank/DDBJ whole genome shotgun (WGS) entry which is preliminary data.</text>
</comment>
<dbReference type="FunFam" id="2.40.10.190:FF:000001">
    <property type="entry name" value="60S ribosomal protein L35a"/>
    <property type="match status" value="1"/>
</dbReference>
<dbReference type="OrthoDB" id="504467at2759"/>
<dbReference type="Gene3D" id="2.40.10.190">
    <property type="entry name" value="translation elongation factor selb, chain A, domain 4"/>
    <property type="match status" value="1"/>
</dbReference>
<evidence type="ECO:0000256" key="2">
    <source>
        <dbReference type="ARBA" id="ARBA00022980"/>
    </source>
</evidence>
<sequence length="139" mass="15494">MPGGNVSFQGSSLKPSPRQLVRKIGEDKAAVATAPVRLWVKGVFTAYTGGKKNIYHKTAIIKIQDLNDKDDVPFYLGKRLAYIYKVKKADKFGSKFRVIWGRVCRAHGNNGAVRAKFRTNLPPKALGKQVRCMLYPSNV</sequence>
<keyword evidence="2 4" id="KW-0689">Ribosomal protein</keyword>
<dbReference type="Proteomes" id="UP000241890">
    <property type="component" value="Unassembled WGS sequence"/>
</dbReference>
<keyword evidence="3" id="KW-0687">Ribonucleoprotein</keyword>
<dbReference type="HAMAP" id="MF_00573">
    <property type="entry name" value="Ribosomal_eL33"/>
    <property type="match status" value="1"/>
</dbReference>
<accession>A0A2R5GYT5</accession>
<evidence type="ECO:0000313" key="5">
    <source>
        <dbReference type="Proteomes" id="UP000241890"/>
    </source>
</evidence>
<dbReference type="InterPro" id="IPR009000">
    <property type="entry name" value="Transl_B-barrel_sf"/>
</dbReference>
<reference evidence="4 5" key="1">
    <citation type="submission" date="2017-12" db="EMBL/GenBank/DDBJ databases">
        <title>Sequencing, de novo assembly and annotation of complete genome of a new Thraustochytrid species, strain FCC1311.</title>
        <authorList>
            <person name="Sedici K."/>
            <person name="Godart F."/>
            <person name="Aiese Cigliano R."/>
            <person name="Sanseverino W."/>
            <person name="Barakat M."/>
            <person name="Ortet P."/>
            <person name="Marechal E."/>
            <person name="Cagnac O."/>
            <person name="Amato A."/>
        </authorList>
    </citation>
    <scope>NUCLEOTIDE SEQUENCE [LARGE SCALE GENOMIC DNA]</scope>
</reference>
<name>A0A2R5GYT5_9STRA</name>
<protein>
    <submittedName>
        <fullName evidence="4">60S ribosomal protein L35a</fullName>
    </submittedName>
</protein>
<evidence type="ECO:0000256" key="3">
    <source>
        <dbReference type="ARBA" id="ARBA00023274"/>
    </source>
</evidence>
<dbReference type="PANTHER" id="PTHR10902">
    <property type="entry name" value="60S RIBOSOMAL PROTEIN L35A"/>
    <property type="match status" value="1"/>
</dbReference>
<dbReference type="GO" id="GO:0006412">
    <property type="term" value="P:translation"/>
    <property type="evidence" value="ECO:0007669"/>
    <property type="project" value="InterPro"/>
</dbReference>
<dbReference type="EMBL" id="BEYU01000163">
    <property type="protein sequence ID" value="GBG33631.1"/>
    <property type="molecule type" value="Genomic_DNA"/>
</dbReference>